<dbReference type="AlphaFoldDB" id="A0A1I7DB97"/>
<protein>
    <submittedName>
        <fullName evidence="2">Glycine hydroxymethyltransferase</fullName>
    </submittedName>
</protein>
<accession>A0A1I7DB97</accession>
<gene>
    <name evidence="2" type="ORF">SAMN05216236_12556</name>
</gene>
<keyword evidence="2" id="KW-0808">Transferase</keyword>
<dbReference type="EMBL" id="FPAW01000025">
    <property type="protein sequence ID" value="SFU08998.1"/>
    <property type="molecule type" value="Genomic_DNA"/>
</dbReference>
<dbReference type="STRING" id="999627.SAMN05216236_12556"/>
<reference evidence="2 3" key="1">
    <citation type="submission" date="2016-10" db="EMBL/GenBank/DDBJ databases">
        <authorList>
            <person name="de Groot N.N."/>
        </authorList>
    </citation>
    <scope>NUCLEOTIDE SEQUENCE [LARGE SCALE GENOMIC DNA]</scope>
    <source>
        <strain evidence="2 3">CGMCC 1.10959</strain>
    </source>
</reference>
<dbReference type="eggNOG" id="COG0112">
    <property type="taxonomic scope" value="Bacteria"/>
</dbReference>
<evidence type="ECO:0000313" key="3">
    <source>
        <dbReference type="Proteomes" id="UP000182466"/>
    </source>
</evidence>
<feature type="region of interest" description="Disordered" evidence="1">
    <location>
        <begin position="1"/>
        <end position="20"/>
    </location>
</feature>
<feature type="non-terminal residue" evidence="2">
    <location>
        <position position="40"/>
    </location>
</feature>
<proteinExistence type="predicted"/>
<name>A0A1I7DB97_9RHOB</name>
<dbReference type="GO" id="GO:0008168">
    <property type="term" value="F:methyltransferase activity"/>
    <property type="evidence" value="ECO:0007669"/>
    <property type="project" value="UniProtKB-KW"/>
</dbReference>
<sequence>MNAPHQDTGFFTEPLSSRDPEIFGSIRSELGRQRDEIELI</sequence>
<keyword evidence="2" id="KW-0489">Methyltransferase</keyword>
<evidence type="ECO:0000313" key="2">
    <source>
        <dbReference type="EMBL" id="SFU08998.1"/>
    </source>
</evidence>
<organism evidence="2 3">
    <name type="scientific">Sedimentitalea nanhaiensis</name>
    <dbReference type="NCBI Taxonomy" id="999627"/>
    <lineage>
        <taxon>Bacteria</taxon>
        <taxon>Pseudomonadati</taxon>
        <taxon>Pseudomonadota</taxon>
        <taxon>Alphaproteobacteria</taxon>
        <taxon>Rhodobacterales</taxon>
        <taxon>Paracoccaceae</taxon>
        <taxon>Sedimentitalea</taxon>
    </lineage>
</organism>
<evidence type="ECO:0000256" key="1">
    <source>
        <dbReference type="SAM" id="MobiDB-lite"/>
    </source>
</evidence>
<dbReference type="GO" id="GO:0032259">
    <property type="term" value="P:methylation"/>
    <property type="evidence" value="ECO:0007669"/>
    <property type="project" value="UniProtKB-KW"/>
</dbReference>
<keyword evidence="3" id="KW-1185">Reference proteome</keyword>
<dbReference type="Proteomes" id="UP000182466">
    <property type="component" value="Unassembled WGS sequence"/>
</dbReference>